<dbReference type="PROSITE" id="PS51194">
    <property type="entry name" value="HELICASE_CTER"/>
    <property type="match status" value="1"/>
</dbReference>
<dbReference type="GO" id="GO:0005524">
    <property type="term" value="F:ATP binding"/>
    <property type="evidence" value="ECO:0007669"/>
    <property type="project" value="UniProtKB-KW"/>
</dbReference>
<dbReference type="SUPFAM" id="SSF52540">
    <property type="entry name" value="P-loop containing nucleoside triphosphate hydrolases"/>
    <property type="match status" value="2"/>
</dbReference>
<keyword evidence="10" id="KW-0862">Zinc</keyword>
<feature type="domain" description="Helicase ATP-binding" evidence="18">
    <location>
        <begin position="796"/>
        <end position="980"/>
    </location>
</feature>
<feature type="domain" description="PHD-type" evidence="20">
    <location>
        <begin position="530"/>
        <end position="662"/>
    </location>
</feature>
<dbReference type="InterPro" id="IPR027417">
    <property type="entry name" value="P-loop_NTPase"/>
</dbReference>
<dbReference type="GO" id="GO:0016887">
    <property type="term" value="F:ATP hydrolysis activity"/>
    <property type="evidence" value="ECO:0007669"/>
    <property type="project" value="InterPro"/>
</dbReference>
<sequence>MNKSEEQEEMNDAESASNDSFTDDSDVNDQSASGCDDGEKHFEANRIVVPMNNWPNLLPISSLLGGFCSVSWGFTSTYAPVTDQEVEELVSDLLEVESKAAEAQESLEKESLARVETEVRAELAESLHADDLDKAVSVEMRTFVEEWEATLDELETESAHLLEQLDGAGIDLPSLYKGIESQAPGSCSTEAWRKRTHWVGSQLTSELSESIIGAEKYLQSQRPVRRKHGKLLEEGASGFLGRKLSNGNSTDVATENPEKDWSSFNEIIQSHKDENSFGGKHWASVYLASTPQQAANLGLKLPGVDEVEEIDDIEASCSDPFYADAIANEKEMELSEEQKKNFRKVKEEDDENMARKLQLHLKHRRQRIWLKQESNLQEVDLVASVMDNNVGDSAILNECSQPVSHENTCRIGEGKSNTDTNDIDQLSELEVPGIVETSNDFDRERVATNGKSLLCGSPSDVVETRGTKHSLDNEEGDNEKKRSRTVVIESDDEAEVVNEEPSSYTSIDTNSKMKPMVQAREEPDSMAINSPSLHRVSEKYHCTACSKVVGACEIQQHPLLKVIICESCKSLIEAKMQEKDPDCCECYCGWCGRSSDLINCRMCKMLFCAPCIKYNFGEEYLSTCQNSGWQCCCCSPILLRRLTLECEEALAAGDASVSTSDSDSELSDADIRSTISAKKRRKKKIRRIIDDTELGEETKQKIAIEKARQEHLISLQKQFSTKSWSKSPASCLNTAVEGTTIEVLGDATTGYIVNVVREKDEDAVRIPPSISAKLKLHQISGIRFVWENIIQSVRKVKSGDKGLGCILAHTMGLGKTFQVIAFLYTSMRSVDLGLKCALIVTPVNVLHNWRKEFMKWRPIELKQLRVFMLEDASSSEKRLDLLTKWRRKGGVLLIGYASFRNLSLGKHVKDRHVAREICYALQDGPDILVCDEAHMIKNTRADTTQALKQVKCQRRIALTGSPLQNNLMEYYCMVDFVREGFLGSSHEFRNRFQNPIENGQHANSTSNDVKIMNQRSHILHEQLKGFVQRMDMNVVKKDLPPKTVYVIAVKLSSLQRKLYKKFLDVHGFTSGKISGEKFMGRRCFFAGYQALAQIWNHPGLLQMGKEHRDHLTREDAVESFLVDDSSSDDELEREMQVGGMYLSLIAQILSKNSDMEIFCLQLCLPFLILKTEKQRIKNDLPQKRSDNGFLHEDWWNNLLHEKNYKVVDHSGKMVLLLEILSMSASVGDKALIFSQSLLTLDLIELYLSRLPRLGKQGKCWRKGKEWYRLDGSTKGSDRQELVENFNDPFNKRVKCTLISTRAGSLGINLHAANRVIIVDGSWNPTYDLQAIYRVWRYGQRKPVYAYRLMAYGTMEEKIYKRQVIKEGLSARVVDKQQIHRHMSKEEMLHLFDFGDEDNADIMFGMATENESVLNLNNTVQSATSLKEKLPNGGCSSDKIMEHILGKHRPRWIMNYHEHEMLLQENEEEKLSKEEQDMAWEIYRRSIEWEEVQRVPVDGSTQERKTPVVDIDPIPPESNHSTLPKGILRNRIVQRKCTNLAHLLTLRSQGTKVGCSTVCGECAQEISWESLSKDGKSTR</sequence>
<keyword evidence="6" id="KW-0547">Nucleotide-binding</keyword>
<feature type="coiled-coil region" evidence="16">
    <location>
        <begin position="86"/>
        <end position="113"/>
    </location>
</feature>
<evidence type="ECO:0000256" key="9">
    <source>
        <dbReference type="ARBA" id="ARBA00022806"/>
    </source>
</evidence>
<dbReference type="InterPro" id="IPR000330">
    <property type="entry name" value="SNF2_N"/>
</dbReference>
<keyword evidence="16" id="KW-0175">Coiled coil</keyword>
<accession>A0AAP0K6L2</accession>
<keyword evidence="5" id="KW-0479">Metal-binding</keyword>
<comment type="similarity">
    <text evidence="3">Belongs to the SNF2/RAD54 helicase family.</text>
</comment>
<feature type="region of interest" description="Disordered" evidence="17">
    <location>
        <begin position="457"/>
        <end position="483"/>
    </location>
</feature>
<evidence type="ECO:0000256" key="5">
    <source>
        <dbReference type="ARBA" id="ARBA00022723"/>
    </source>
</evidence>
<dbReference type="CDD" id="cd18793">
    <property type="entry name" value="SF2_C_SNF"/>
    <property type="match status" value="1"/>
</dbReference>
<evidence type="ECO:0000256" key="16">
    <source>
        <dbReference type="SAM" id="Coils"/>
    </source>
</evidence>
<dbReference type="CDD" id="cd11726">
    <property type="entry name" value="ADDz_ATRX"/>
    <property type="match status" value="1"/>
</dbReference>
<keyword evidence="22" id="KW-1185">Reference proteome</keyword>
<dbReference type="SMART" id="SM00487">
    <property type="entry name" value="DEXDc"/>
    <property type="match status" value="1"/>
</dbReference>
<dbReference type="Gene3D" id="3.40.50.10810">
    <property type="entry name" value="Tandem AAA-ATPase domain"/>
    <property type="match status" value="1"/>
</dbReference>
<evidence type="ECO:0000256" key="2">
    <source>
        <dbReference type="ARBA" id="ARBA00004574"/>
    </source>
</evidence>
<dbReference type="Pfam" id="PF00176">
    <property type="entry name" value="SNF2-rel_dom"/>
    <property type="match status" value="1"/>
</dbReference>
<proteinExistence type="inferred from homology"/>
<keyword evidence="4" id="KW-0158">Chromosome</keyword>
<dbReference type="Pfam" id="PF00271">
    <property type="entry name" value="Helicase_C"/>
    <property type="match status" value="1"/>
</dbReference>
<evidence type="ECO:0000259" key="20">
    <source>
        <dbReference type="PROSITE" id="PS51533"/>
    </source>
</evidence>
<evidence type="ECO:0000256" key="1">
    <source>
        <dbReference type="ARBA" id="ARBA00004123"/>
    </source>
</evidence>
<reference evidence="21 22" key="1">
    <citation type="submission" date="2024-01" db="EMBL/GenBank/DDBJ databases">
        <title>Genome assemblies of Stephania.</title>
        <authorList>
            <person name="Yang L."/>
        </authorList>
    </citation>
    <scope>NUCLEOTIDE SEQUENCE [LARGE SCALE GENOMIC DNA]</scope>
    <source>
        <strain evidence="21">QJT</strain>
        <tissue evidence="21">Leaf</tissue>
    </source>
</reference>
<dbReference type="InterPro" id="IPR025766">
    <property type="entry name" value="ADD"/>
</dbReference>
<keyword evidence="13" id="KW-0238">DNA-binding</keyword>
<feature type="region of interest" description="Disordered" evidence="17">
    <location>
        <begin position="1"/>
        <end position="38"/>
    </location>
</feature>
<dbReference type="InterPro" id="IPR001650">
    <property type="entry name" value="Helicase_C-like"/>
</dbReference>
<feature type="domain" description="Helicase C-terminal" evidence="19">
    <location>
        <begin position="1218"/>
        <end position="1386"/>
    </location>
</feature>
<keyword evidence="7" id="KW-0863">Zinc-finger</keyword>
<evidence type="ECO:0000313" key="22">
    <source>
        <dbReference type="Proteomes" id="UP001417504"/>
    </source>
</evidence>
<evidence type="ECO:0000313" key="21">
    <source>
        <dbReference type="EMBL" id="KAK9146300.1"/>
    </source>
</evidence>
<feature type="compositionally biased region" description="Acidic residues" evidence="17">
    <location>
        <begin position="1"/>
        <end position="12"/>
    </location>
</feature>
<dbReference type="Proteomes" id="UP001417504">
    <property type="component" value="Unassembled WGS sequence"/>
</dbReference>
<dbReference type="GO" id="GO:0003677">
    <property type="term" value="F:DNA binding"/>
    <property type="evidence" value="ECO:0007669"/>
    <property type="project" value="UniProtKB-KW"/>
</dbReference>
<gene>
    <name evidence="21" type="ORF">Sjap_006203</name>
</gene>
<protein>
    <recommendedName>
        <fullName evidence="15">ATP-dependent helicase ATRX</fullName>
    </recommendedName>
</protein>
<name>A0AAP0K6L2_9MAGN</name>
<keyword evidence="11" id="KW-0067">ATP-binding</keyword>
<dbReference type="GO" id="GO:0000781">
    <property type="term" value="C:chromosome, telomeric region"/>
    <property type="evidence" value="ECO:0007669"/>
    <property type="project" value="UniProtKB-SubCell"/>
</dbReference>
<evidence type="ECO:0000256" key="17">
    <source>
        <dbReference type="SAM" id="MobiDB-lite"/>
    </source>
</evidence>
<dbReference type="SMART" id="SM00490">
    <property type="entry name" value="HELICc"/>
    <property type="match status" value="1"/>
</dbReference>
<evidence type="ECO:0000256" key="8">
    <source>
        <dbReference type="ARBA" id="ARBA00022801"/>
    </source>
</evidence>
<dbReference type="InterPro" id="IPR038718">
    <property type="entry name" value="SNF2-like_sf"/>
</dbReference>
<evidence type="ECO:0000256" key="4">
    <source>
        <dbReference type="ARBA" id="ARBA00022454"/>
    </source>
</evidence>
<evidence type="ECO:0000256" key="14">
    <source>
        <dbReference type="ARBA" id="ARBA00023242"/>
    </source>
</evidence>
<evidence type="ECO:0000256" key="12">
    <source>
        <dbReference type="ARBA" id="ARBA00022895"/>
    </source>
</evidence>
<dbReference type="GO" id="GO:0008270">
    <property type="term" value="F:zinc ion binding"/>
    <property type="evidence" value="ECO:0007669"/>
    <property type="project" value="UniProtKB-KW"/>
</dbReference>
<dbReference type="Gene3D" id="3.40.50.300">
    <property type="entry name" value="P-loop containing nucleotide triphosphate hydrolases"/>
    <property type="match status" value="2"/>
</dbReference>
<dbReference type="InterPro" id="IPR049730">
    <property type="entry name" value="SNF2/RAD54-like_C"/>
</dbReference>
<evidence type="ECO:0000259" key="18">
    <source>
        <dbReference type="PROSITE" id="PS51192"/>
    </source>
</evidence>
<keyword evidence="8" id="KW-0378">Hydrolase</keyword>
<keyword evidence="12" id="KW-0779">Telomere</keyword>
<evidence type="ECO:0000256" key="6">
    <source>
        <dbReference type="ARBA" id="ARBA00022741"/>
    </source>
</evidence>
<dbReference type="PROSITE" id="PS51192">
    <property type="entry name" value="HELICASE_ATP_BIND_1"/>
    <property type="match status" value="1"/>
</dbReference>
<evidence type="ECO:0000256" key="3">
    <source>
        <dbReference type="ARBA" id="ARBA00007025"/>
    </source>
</evidence>
<organism evidence="21 22">
    <name type="scientific">Stephania japonica</name>
    <dbReference type="NCBI Taxonomy" id="461633"/>
    <lineage>
        <taxon>Eukaryota</taxon>
        <taxon>Viridiplantae</taxon>
        <taxon>Streptophyta</taxon>
        <taxon>Embryophyta</taxon>
        <taxon>Tracheophyta</taxon>
        <taxon>Spermatophyta</taxon>
        <taxon>Magnoliopsida</taxon>
        <taxon>Ranunculales</taxon>
        <taxon>Menispermaceae</taxon>
        <taxon>Menispermoideae</taxon>
        <taxon>Cissampelideae</taxon>
        <taxon>Stephania</taxon>
    </lineage>
</organism>
<dbReference type="EMBL" id="JBBNAE010000002">
    <property type="protein sequence ID" value="KAK9146300.1"/>
    <property type="molecule type" value="Genomic_DNA"/>
</dbReference>
<evidence type="ECO:0000256" key="13">
    <source>
        <dbReference type="ARBA" id="ARBA00023125"/>
    </source>
</evidence>
<keyword evidence="9" id="KW-0347">Helicase</keyword>
<evidence type="ECO:0000256" key="10">
    <source>
        <dbReference type="ARBA" id="ARBA00022833"/>
    </source>
</evidence>
<dbReference type="PANTHER" id="PTHR45797">
    <property type="entry name" value="RAD54-LIKE"/>
    <property type="match status" value="1"/>
</dbReference>
<evidence type="ECO:0000259" key="19">
    <source>
        <dbReference type="PROSITE" id="PS51194"/>
    </source>
</evidence>
<evidence type="ECO:0000256" key="15">
    <source>
        <dbReference type="ARBA" id="ARBA00031106"/>
    </source>
</evidence>
<dbReference type="InterPro" id="IPR044574">
    <property type="entry name" value="ARIP4-like"/>
</dbReference>
<evidence type="ECO:0000256" key="7">
    <source>
        <dbReference type="ARBA" id="ARBA00022771"/>
    </source>
</evidence>
<keyword evidence="14" id="KW-0539">Nucleus</keyword>
<dbReference type="PANTHER" id="PTHR45797:SF1">
    <property type="entry name" value="HELICASE ARIP4"/>
    <property type="match status" value="1"/>
</dbReference>
<feature type="region of interest" description="Disordered" evidence="17">
    <location>
        <begin position="1498"/>
        <end position="1522"/>
    </location>
</feature>
<comment type="subcellular location">
    <subcellularLocation>
        <location evidence="2">Chromosome</location>
        <location evidence="2">Telomere</location>
    </subcellularLocation>
    <subcellularLocation>
        <location evidence="1">Nucleus</location>
    </subcellularLocation>
</comment>
<dbReference type="GO" id="GO:0005634">
    <property type="term" value="C:nucleus"/>
    <property type="evidence" value="ECO:0007669"/>
    <property type="project" value="UniProtKB-SubCell"/>
</dbReference>
<dbReference type="GO" id="GO:0004386">
    <property type="term" value="F:helicase activity"/>
    <property type="evidence" value="ECO:0007669"/>
    <property type="project" value="UniProtKB-KW"/>
</dbReference>
<dbReference type="PROSITE" id="PS51533">
    <property type="entry name" value="ADD"/>
    <property type="match status" value="1"/>
</dbReference>
<comment type="caution">
    <text evidence="21">The sequence shown here is derived from an EMBL/GenBank/DDBJ whole genome shotgun (WGS) entry which is preliminary data.</text>
</comment>
<dbReference type="InterPro" id="IPR014001">
    <property type="entry name" value="Helicase_ATP-bd"/>
</dbReference>
<evidence type="ECO:0000256" key="11">
    <source>
        <dbReference type="ARBA" id="ARBA00022840"/>
    </source>
</evidence>
<feature type="compositionally biased region" description="Basic and acidic residues" evidence="17">
    <location>
        <begin position="462"/>
        <end position="472"/>
    </location>
</feature>
<dbReference type="Gene3D" id="1.20.120.850">
    <property type="entry name" value="SWI2/SNF2 ATPases, N-terminal domain"/>
    <property type="match status" value="1"/>
</dbReference>